<dbReference type="AlphaFoldDB" id="A0A6B0T8J2"/>
<evidence type="ECO:0000313" key="1">
    <source>
        <dbReference type="EMBL" id="MXR51642.1"/>
    </source>
</evidence>
<reference evidence="1 2" key="1">
    <citation type="submission" date="2019-12" db="EMBL/GenBank/DDBJ databases">
        <title>Isolation and characterization of three novel carbon monoxide-oxidizing members of Halobacteria from salione crusts and soils.</title>
        <authorList>
            <person name="Myers M.R."/>
            <person name="King G.M."/>
        </authorList>
    </citation>
    <scope>NUCLEOTIDE SEQUENCE [LARGE SCALE GENOMIC DNA]</scope>
    <source>
        <strain evidence="1 2">WSH3</strain>
    </source>
</reference>
<dbReference type="Pfam" id="PF23922">
    <property type="entry name" value="DUF7261"/>
    <property type="match status" value="1"/>
</dbReference>
<organism evidence="1 2">
    <name type="scientific">Halovenus carboxidivorans</name>
    <dbReference type="NCBI Taxonomy" id="2692199"/>
    <lineage>
        <taxon>Archaea</taxon>
        <taxon>Methanobacteriati</taxon>
        <taxon>Methanobacteriota</taxon>
        <taxon>Stenosarchaea group</taxon>
        <taxon>Halobacteria</taxon>
        <taxon>Halobacteriales</taxon>
        <taxon>Haloarculaceae</taxon>
        <taxon>Halovenus</taxon>
    </lineage>
</organism>
<dbReference type="OrthoDB" id="387553at2157"/>
<proteinExistence type="predicted"/>
<gene>
    <name evidence="1" type="ORF">GRX03_08505</name>
</gene>
<sequence length="285" mass="29980">MSRRRQRGQLVLIAAILVATAVLGAVVLLNAVHSSPDVKAQTDAQSLSTADRTVGDIRQDLRDLFFGTNGTDAQYPFATASDLGNATGAYSSDLAAVVSRDSPAVTAVELLPAESTTGGFVSGAVPTSNTSVIENASSLPYLSINASAAATPRITIVRTAAPDREIVLDGSSTEYDDRTGDRRECDDISGRARLELTRGSGAIRGEDGAVCEVFVYDPTQSSEYDVAIDAANGDGRFNASGGGTPVLTGDRRHTGVVVNPTFEVTYRDPSVTYRGNVTLFRGDRR</sequence>
<dbReference type="RefSeq" id="WP_159763786.1">
    <property type="nucleotide sequence ID" value="NZ_WUUT01000003.1"/>
</dbReference>
<name>A0A6B0T8J2_9EURY</name>
<dbReference type="EMBL" id="WUUT01000003">
    <property type="protein sequence ID" value="MXR51642.1"/>
    <property type="molecule type" value="Genomic_DNA"/>
</dbReference>
<dbReference type="Proteomes" id="UP000466535">
    <property type="component" value="Unassembled WGS sequence"/>
</dbReference>
<protein>
    <submittedName>
        <fullName evidence="1">Uncharacterized protein</fullName>
    </submittedName>
</protein>
<accession>A0A6B0T8J2</accession>
<evidence type="ECO:0000313" key="2">
    <source>
        <dbReference type="Proteomes" id="UP000466535"/>
    </source>
</evidence>
<keyword evidence="2" id="KW-1185">Reference proteome</keyword>
<dbReference type="InterPro" id="IPR055685">
    <property type="entry name" value="DUF7261"/>
</dbReference>
<comment type="caution">
    <text evidence="1">The sequence shown here is derived from an EMBL/GenBank/DDBJ whole genome shotgun (WGS) entry which is preliminary data.</text>
</comment>